<evidence type="ECO:0000256" key="1">
    <source>
        <dbReference type="ARBA" id="ARBA00004123"/>
    </source>
</evidence>
<keyword evidence="2" id="KW-0238">DNA-binding</keyword>
<gene>
    <name evidence="4" type="ORF">AVEN_26210_1</name>
</gene>
<evidence type="ECO:0000256" key="2">
    <source>
        <dbReference type="ARBA" id="ARBA00023125"/>
    </source>
</evidence>
<name>A0A4Y2ANE0_ARAVE</name>
<evidence type="ECO:0000313" key="5">
    <source>
        <dbReference type="Proteomes" id="UP000499080"/>
    </source>
</evidence>
<evidence type="ECO:0000313" key="4">
    <source>
        <dbReference type="EMBL" id="GBL80766.1"/>
    </source>
</evidence>
<reference evidence="4 5" key="1">
    <citation type="journal article" date="2019" name="Sci. Rep.">
        <title>Orb-weaving spider Araneus ventricosus genome elucidates the spidroin gene catalogue.</title>
        <authorList>
            <person name="Kono N."/>
            <person name="Nakamura H."/>
            <person name="Ohtoshi R."/>
            <person name="Moran D.A.P."/>
            <person name="Shinohara A."/>
            <person name="Yoshida Y."/>
            <person name="Fujiwara M."/>
            <person name="Mori M."/>
            <person name="Tomita M."/>
            <person name="Arakawa K."/>
        </authorList>
    </citation>
    <scope>NUCLEOTIDE SEQUENCE [LARGE SCALE GENOMIC DNA]</scope>
</reference>
<protein>
    <recommendedName>
        <fullName evidence="3">HTH CENPB-type domain-containing protein</fullName>
    </recommendedName>
</protein>
<feature type="domain" description="HTH CENPB-type" evidence="3">
    <location>
        <begin position="1"/>
        <end position="69"/>
    </location>
</feature>
<dbReference type="AlphaFoldDB" id="A0A4Y2ANE0"/>
<comment type="caution">
    <text evidence="4">The sequence shown here is derived from an EMBL/GenBank/DDBJ whole genome shotgun (WGS) entry which is preliminary data.</text>
</comment>
<dbReference type="Proteomes" id="UP000499080">
    <property type="component" value="Unassembled WGS sequence"/>
</dbReference>
<dbReference type="SUPFAM" id="SSF46689">
    <property type="entry name" value="Homeodomain-like"/>
    <property type="match status" value="1"/>
</dbReference>
<sequence>MKIRNSTYPEVDECIRKWFVQCRDQNLPVSGLILQQTAEDFSKELKSNSEFNANFLDVVNELQTCGSTMTDKDIVANINAEIYDEKKNWINKSTKRYRVRRREGSRTAPKLS</sequence>
<dbReference type="GO" id="GO:0005634">
    <property type="term" value="C:nucleus"/>
    <property type="evidence" value="ECO:0007669"/>
    <property type="project" value="UniProtKB-SubCell"/>
</dbReference>
<evidence type="ECO:0000259" key="3">
    <source>
        <dbReference type="PROSITE" id="PS51253"/>
    </source>
</evidence>
<comment type="subcellular location">
    <subcellularLocation>
        <location evidence="1">Nucleus</location>
    </subcellularLocation>
</comment>
<proteinExistence type="predicted"/>
<keyword evidence="5" id="KW-1185">Reference proteome</keyword>
<dbReference type="PROSITE" id="PS51253">
    <property type="entry name" value="HTH_CENPB"/>
    <property type="match status" value="1"/>
</dbReference>
<dbReference type="Pfam" id="PF03221">
    <property type="entry name" value="HTH_Tnp_Tc5"/>
    <property type="match status" value="1"/>
</dbReference>
<accession>A0A4Y2ANE0</accession>
<organism evidence="4 5">
    <name type="scientific">Araneus ventricosus</name>
    <name type="common">Orbweaver spider</name>
    <name type="synonym">Epeira ventricosa</name>
    <dbReference type="NCBI Taxonomy" id="182803"/>
    <lineage>
        <taxon>Eukaryota</taxon>
        <taxon>Metazoa</taxon>
        <taxon>Ecdysozoa</taxon>
        <taxon>Arthropoda</taxon>
        <taxon>Chelicerata</taxon>
        <taxon>Arachnida</taxon>
        <taxon>Araneae</taxon>
        <taxon>Araneomorphae</taxon>
        <taxon>Entelegynae</taxon>
        <taxon>Araneoidea</taxon>
        <taxon>Araneidae</taxon>
        <taxon>Araneus</taxon>
    </lineage>
</organism>
<dbReference type="GO" id="GO:0003677">
    <property type="term" value="F:DNA binding"/>
    <property type="evidence" value="ECO:0007669"/>
    <property type="project" value="UniProtKB-KW"/>
</dbReference>
<dbReference type="InterPro" id="IPR009057">
    <property type="entry name" value="Homeodomain-like_sf"/>
</dbReference>
<dbReference type="Gene3D" id="1.10.10.60">
    <property type="entry name" value="Homeodomain-like"/>
    <property type="match status" value="1"/>
</dbReference>
<dbReference type="InterPro" id="IPR006600">
    <property type="entry name" value="HTH_CenpB_DNA-bd_dom"/>
</dbReference>
<dbReference type="EMBL" id="BGPR01000023">
    <property type="protein sequence ID" value="GBL80766.1"/>
    <property type="molecule type" value="Genomic_DNA"/>
</dbReference>